<evidence type="ECO:0000256" key="2">
    <source>
        <dbReference type="ARBA" id="ARBA00023015"/>
    </source>
</evidence>
<dbReference type="Pfam" id="PF00126">
    <property type="entry name" value="HTH_1"/>
    <property type="match status" value="2"/>
</dbReference>
<keyword evidence="2" id="KW-0805">Transcription regulation</keyword>
<dbReference type="Pfam" id="PF03466">
    <property type="entry name" value="LysR_substrate"/>
    <property type="match status" value="1"/>
</dbReference>
<dbReference type="EMBL" id="JAOCZP010000011">
    <property type="protein sequence ID" value="MCT7378140.1"/>
    <property type="molecule type" value="Genomic_DNA"/>
</dbReference>
<keyword evidence="7" id="KW-1185">Reference proteome</keyword>
<keyword evidence="4" id="KW-0804">Transcription</keyword>
<name>A0ABT2LUD4_9HYPH</name>
<dbReference type="Proteomes" id="UP001320831">
    <property type="component" value="Unassembled WGS sequence"/>
</dbReference>
<dbReference type="Gene3D" id="1.10.10.10">
    <property type="entry name" value="Winged helix-like DNA-binding domain superfamily/Winged helix DNA-binding domain"/>
    <property type="match status" value="2"/>
</dbReference>
<dbReference type="InterPro" id="IPR005119">
    <property type="entry name" value="LysR_subst-bd"/>
</dbReference>
<feature type="domain" description="HTH lysR-type" evidence="5">
    <location>
        <begin position="105"/>
        <end position="162"/>
    </location>
</feature>
<gene>
    <name evidence="6" type="ORF">N5A92_24290</name>
</gene>
<proteinExistence type="inferred from homology"/>
<evidence type="ECO:0000259" key="5">
    <source>
        <dbReference type="PROSITE" id="PS50931"/>
    </source>
</evidence>
<dbReference type="PRINTS" id="PR00039">
    <property type="entry name" value="HTHLYSR"/>
</dbReference>
<dbReference type="RefSeq" id="WP_260906958.1">
    <property type="nucleotide sequence ID" value="NZ_JAOCZP010000011.1"/>
</dbReference>
<dbReference type="PROSITE" id="PS50931">
    <property type="entry name" value="HTH_LYSR"/>
    <property type="match status" value="2"/>
</dbReference>
<dbReference type="PANTHER" id="PTHR30126">
    <property type="entry name" value="HTH-TYPE TRANSCRIPTIONAL REGULATOR"/>
    <property type="match status" value="1"/>
</dbReference>
<evidence type="ECO:0000256" key="1">
    <source>
        <dbReference type="ARBA" id="ARBA00009437"/>
    </source>
</evidence>
<feature type="domain" description="HTH lysR-type" evidence="5">
    <location>
        <begin position="8"/>
        <end position="65"/>
    </location>
</feature>
<dbReference type="InterPro" id="IPR036388">
    <property type="entry name" value="WH-like_DNA-bd_sf"/>
</dbReference>
<evidence type="ECO:0000313" key="6">
    <source>
        <dbReference type="EMBL" id="MCT7378140.1"/>
    </source>
</evidence>
<dbReference type="SUPFAM" id="SSF46785">
    <property type="entry name" value="Winged helix' DNA-binding domain"/>
    <property type="match status" value="2"/>
</dbReference>
<dbReference type="InterPro" id="IPR036390">
    <property type="entry name" value="WH_DNA-bd_sf"/>
</dbReference>
<accession>A0ABT2LUD4</accession>
<evidence type="ECO:0000256" key="4">
    <source>
        <dbReference type="ARBA" id="ARBA00023163"/>
    </source>
</evidence>
<comment type="caution">
    <text evidence="6">The sequence shown here is derived from an EMBL/GenBank/DDBJ whole genome shotgun (WGS) entry which is preliminary data.</text>
</comment>
<sequence length="425" mass="46737">MHLLQSLPNLRHLRAFSLTARHNSIKRAAAEVFLSQPAVTQAVSKLESEFGETFFTRTPTGMYCTEYGNVLLHRVDRALATLASIAIMPKGKARADAARDPLTHLTSAHLRTMIAVADLGCFETAAETLQISKTSLLRTVRALEFIFGTRLFLRSANGIVLSAGGDIFARHAKLAVREIESAREEIEHMRGNRIGRIVIGSMPLARVDIVPKAVARLLNRLPDLQIRILEGTYSGLMAGLRSGEIDVVVGALRTPAPYPDVEERELFSDALSIVVRKGHALTRQRTVSLSDTIGYPWIVSSKGTPTRDLFHAVFRSRALMEPKRILEVSSNVCMRASLLASDRIAMVSRRQIMIEEESGLLEVLPLELPDTARPIGLTLRSGWAPSLAQKILVDELVEAAAEAPLIRTAGKHVKRTRKVAFPGPE</sequence>
<comment type="similarity">
    <text evidence="1">Belongs to the LysR transcriptional regulatory family.</text>
</comment>
<evidence type="ECO:0000256" key="3">
    <source>
        <dbReference type="ARBA" id="ARBA00023125"/>
    </source>
</evidence>
<keyword evidence="3" id="KW-0238">DNA-binding</keyword>
<dbReference type="Gene3D" id="3.40.190.10">
    <property type="entry name" value="Periplasmic binding protein-like II"/>
    <property type="match status" value="2"/>
</dbReference>
<reference evidence="6 7" key="1">
    <citation type="submission" date="2022-09" db="EMBL/GenBank/DDBJ databases">
        <title>Chelativorans salina sp. nov., a novel slightly halophilic bacterium isolated from a saline lake sediment enrichment.</title>
        <authorList>
            <person name="Gao L."/>
            <person name="Fang B.-Z."/>
            <person name="Li W.-J."/>
        </authorList>
    </citation>
    <scope>NUCLEOTIDE SEQUENCE [LARGE SCALE GENOMIC DNA]</scope>
    <source>
        <strain evidence="6 7">EGI FJ00035</strain>
    </source>
</reference>
<dbReference type="InterPro" id="IPR000847">
    <property type="entry name" value="LysR_HTH_N"/>
</dbReference>
<dbReference type="PANTHER" id="PTHR30126:SF98">
    <property type="entry name" value="HTH-TYPE TRANSCRIPTIONAL ACTIVATOR BAUR"/>
    <property type="match status" value="1"/>
</dbReference>
<organism evidence="6 7">
    <name type="scientific">Chelativorans salis</name>
    <dbReference type="NCBI Taxonomy" id="2978478"/>
    <lineage>
        <taxon>Bacteria</taxon>
        <taxon>Pseudomonadati</taxon>
        <taxon>Pseudomonadota</taxon>
        <taxon>Alphaproteobacteria</taxon>
        <taxon>Hyphomicrobiales</taxon>
        <taxon>Phyllobacteriaceae</taxon>
        <taxon>Chelativorans</taxon>
    </lineage>
</organism>
<evidence type="ECO:0000313" key="7">
    <source>
        <dbReference type="Proteomes" id="UP001320831"/>
    </source>
</evidence>
<protein>
    <submittedName>
        <fullName evidence="6">LysR family transcriptional regulator</fullName>
    </submittedName>
</protein>
<dbReference type="SUPFAM" id="SSF53850">
    <property type="entry name" value="Periplasmic binding protein-like II"/>
    <property type="match status" value="1"/>
</dbReference>